<evidence type="ECO:0000313" key="2">
    <source>
        <dbReference type="Proteomes" id="UP001168877"/>
    </source>
</evidence>
<comment type="caution">
    <text evidence="1">The sequence shown here is derived from an EMBL/GenBank/DDBJ whole genome shotgun (WGS) entry which is preliminary data.</text>
</comment>
<sequence length="179" mass="19829">MKTSLPLKMENPYLKSLKVGELEIESVSRFMRQDFACTGCALVFRIGSSKFFALVALRCSVSKASICALDVLRCSILEALLFFATVVLRCPTLGAFNLCTGCALVLHFGVLCSISESLRSSWRVLMHSRWCAPLSEFYARARVLLHSSDARGESFALEVLCCQFWRSLFLVAIAGTLPL</sequence>
<reference evidence="1" key="1">
    <citation type="journal article" date="2022" name="Plant J.">
        <title>Strategies of tolerance reflected in two North American maple genomes.</title>
        <authorList>
            <person name="McEvoy S.L."/>
            <person name="Sezen U.U."/>
            <person name="Trouern-Trend A."/>
            <person name="McMahon S.M."/>
            <person name="Schaberg P.G."/>
            <person name="Yang J."/>
            <person name="Wegrzyn J.L."/>
            <person name="Swenson N.G."/>
        </authorList>
    </citation>
    <scope>NUCLEOTIDE SEQUENCE</scope>
    <source>
        <strain evidence="1">NS2018</strain>
    </source>
</reference>
<dbReference type="EMBL" id="JAUESC010000385">
    <property type="protein sequence ID" value="KAK0579424.1"/>
    <property type="molecule type" value="Genomic_DNA"/>
</dbReference>
<dbReference type="Proteomes" id="UP001168877">
    <property type="component" value="Unassembled WGS sequence"/>
</dbReference>
<name>A0AA39RSU9_ACESA</name>
<keyword evidence="2" id="KW-1185">Reference proteome</keyword>
<dbReference type="AlphaFoldDB" id="A0AA39RSU9"/>
<proteinExistence type="predicted"/>
<evidence type="ECO:0000313" key="1">
    <source>
        <dbReference type="EMBL" id="KAK0579424.1"/>
    </source>
</evidence>
<gene>
    <name evidence="1" type="ORF">LWI29_026200</name>
</gene>
<protein>
    <submittedName>
        <fullName evidence="1">Uncharacterized protein</fullName>
    </submittedName>
</protein>
<reference evidence="1" key="2">
    <citation type="submission" date="2023-06" db="EMBL/GenBank/DDBJ databases">
        <authorList>
            <person name="Swenson N.G."/>
            <person name="Wegrzyn J.L."/>
            <person name="Mcevoy S.L."/>
        </authorList>
    </citation>
    <scope>NUCLEOTIDE SEQUENCE</scope>
    <source>
        <strain evidence="1">NS2018</strain>
        <tissue evidence="1">Leaf</tissue>
    </source>
</reference>
<accession>A0AA39RSU9</accession>
<organism evidence="1 2">
    <name type="scientific">Acer saccharum</name>
    <name type="common">Sugar maple</name>
    <dbReference type="NCBI Taxonomy" id="4024"/>
    <lineage>
        <taxon>Eukaryota</taxon>
        <taxon>Viridiplantae</taxon>
        <taxon>Streptophyta</taxon>
        <taxon>Embryophyta</taxon>
        <taxon>Tracheophyta</taxon>
        <taxon>Spermatophyta</taxon>
        <taxon>Magnoliopsida</taxon>
        <taxon>eudicotyledons</taxon>
        <taxon>Gunneridae</taxon>
        <taxon>Pentapetalae</taxon>
        <taxon>rosids</taxon>
        <taxon>malvids</taxon>
        <taxon>Sapindales</taxon>
        <taxon>Sapindaceae</taxon>
        <taxon>Hippocastanoideae</taxon>
        <taxon>Acereae</taxon>
        <taxon>Acer</taxon>
    </lineage>
</organism>